<dbReference type="PIRSF" id="PIRSF009320">
    <property type="entry name" value="Nuc_binding_HP_1000"/>
    <property type="match status" value="1"/>
</dbReference>
<dbReference type="PANTHER" id="PTHR13696">
    <property type="entry name" value="P-LOOP CONTAINING NUCLEOSIDE TRIPHOSPHATE HYDROLASE"/>
    <property type="match status" value="1"/>
</dbReference>
<evidence type="ECO:0000313" key="2">
    <source>
        <dbReference type="EMBL" id="MCC2137752.1"/>
    </source>
</evidence>
<protein>
    <submittedName>
        <fullName evidence="2">ParA family protein</fullName>
    </submittedName>
</protein>
<dbReference type="RefSeq" id="WP_308449903.1">
    <property type="nucleotide sequence ID" value="NZ_JAJEQC010000015.1"/>
</dbReference>
<accession>A0AAE3AJQ9</accession>
<organism evidence="2 3">
    <name type="scientific">Hominenteromicrobium mulieris</name>
    <dbReference type="NCBI Taxonomy" id="2885357"/>
    <lineage>
        <taxon>Bacteria</taxon>
        <taxon>Bacillati</taxon>
        <taxon>Bacillota</taxon>
        <taxon>Clostridia</taxon>
        <taxon>Eubacteriales</taxon>
        <taxon>Oscillospiraceae</taxon>
        <taxon>Hominenteromicrobium</taxon>
    </lineage>
</organism>
<dbReference type="EMBL" id="JAJEQC010000015">
    <property type="protein sequence ID" value="MCC2137752.1"/>
    <property type="molecule type" value="Genomic_DNA"/>
</dbReference>
<dbReference type="InterPro" id="IPR025669">
    <property type="entry name" value="AAA_dom"/>
</dbReference>
<name>A0AAE3AJQ9_9FIRM</name>
<comment type="caution">
    <text evidence="2">The sequence shown here is derived from an EMBL/GenBank/DDBJ whole genome shotgun (WGS) entry which is preliminary data.</text>
</comment>
<keyword evidence="3" id="KW-1185">Reference proteome</keyword>
<sequence>MSIKIAITNEKGGCGKTTSAVNISAILAERGYRVLLADVDPQSYATMYYGLYNADDPSLYDAITGVWPVNDAIVKTVFGVDVLKSNTKSMRLEEMLTEYKLRGRAYNDLLSKLLTPIESDYDYIIIDCPPQGYKLLENVQRYADYILIPMIPDEFALHSLRIKAESLIEIRRTINPHLRLLGGLIIMDEKNGTKAIYRDALQSQDVIPFFSATVRKNITLSRAINAHEPINTYAKHCNGNIDYQAVVNEIIGRVEK</sequence>
<dbReference type="Gene3D" id="3.40.50.300">
    <property type="entry name" value="P-loop containing nucleotide triphosphate hydrolases"/>
    <property type="match status" value="1"/>
</dbReference>
<dbReference type="PANTHER" id="PTHR13696:SF99">
    <property type="entry name" value="COBYRINIC ACID AC-DIAMIDE SYNTHASE"/>
    <property type="match status" value="1"/>
</dbReference>
<dbReference type="CDD" id="cd02042">
    <property type="entry name" value="ParAB_family"/>
    <property type="match status" value="1"/>
</dbReference>
<reference evidence="2" key="1">
    <citation type="submission" date="2021-10" db="EMBL/GenBank/DDBJ databases">
        <title>Anaerobic single-cell dispensing facilitates the cultivation of human gut bacteria.</title>
        <authorList>
            <person name="Afrizal A."/>
        </authorList>
    </citation>
    <scope>NUCLEOTIDE SEQUENCE</scope>
    <source>
        <strain evidence="2">CLA-AA-H250</strain>
    </source>
</reference>
<evidence type="ECO:0000313" key="3">
    <source>
        <dbReference type="Proteomes" id="UP001199424"/>
    </source>
</evidence>
<dbReference type="Proteomes" id="UP001199424">
    <property type="component" value="Unassembled WGS sequence"/>
</dbReference>
<feature type="domain" description="AAA" evidence="1">
    <location>
        <begin position="4"/>
        <end position="179"/>
    </location>
</feature>
<proteinExistence type="predicted"/>
<dbReference type="SUPFAM" id="SSF52540">
    <property type="entry name" value="P-loop containing nucleoside triphosphate hydrolases"/>
    <property type="match status" value="1"/>
</dbReference>
<dbReference type="InterPro" id="IPR050678">
    <property type="entry name" value="DNA_Partitioning_ATPase"/>
</dbReference>
<evidence type="ECO:0000259" key="1">
    <source>
        <dbReference type="Pfam" id="PF13614"/>
    </source>
</evidence>
<dbReference type="Pfam" id="PF13614">
    <property type="entry name" value="AAA_31"/>
    <property type="match status" value="1"/>
</dbReference>
<dbReference type="AlphaFoldDB" id="A0AAE3AJQ9"/>
<gene>
    <name evidence="2" type="ORF">LKD31_12120</name>
</gene>
<dbReference type="InterPro" id="IPR027417">
    <property type="entry name" value="P-loop_NTPase"/>
</dbReference>